<comment type="subcellular location">
    <subcellularLocation>
        <location evidence="1">Endoplasmic reticulum membrane</location>
        <topology evidence="1">Multi-pass membrane protein</topology>
    </subcellularLocation>
</comment>
<dbReference type="InterPro" id="IPR032974">
    <property type="entry name" value="Polypren_kinase"/>
</dbReference>
<gene>
    <name evidence="11" type="ORF">NQ314_004167</name>
</gene>
<keyword evidence="7" id="KW-0256">Endoplasmic reticulum</keyword>
<feature type="transmembrane region" description="Helical" evidence="10">
    <location>
        <begin position="171"/>
        <end position="190"/>
    </location>
</feature>
<feature type="transmembrane region" description="Helical" evidence="10">
    <location>
        <begin position="264"/>
        <end position="283"/>
    </location>
</feature>
<evidence type="ECO:0000256" key="8">
    <source>
        <dbReference type="ARBA" id="ARBA00022989"/>
    </source>
</evidence>
<keyword evidence="5 10" id="KW-0812">Transmembrane</keyword>
<evidence type="ECO:0000256" key="9">
    <source>
        <dbReference type="ARBA" id="ARBA00023136"/>
    </source>
</evidence>
<proteinExistence type="inferred from homology"/>
<keyword evidence="8 10" id="KW-1133">Transmembrane helix</keyword>
<dbReference type="PANTHER" id="PTHR13205">
    <property type="entry name" value="TRANSMEMBRANE PROTEIN 15-RELATED"/>
    <property type="match status" value="1"/>
</dbReference>
<feature type="transmembrane region" description="Helical" evidence="10">
    <location>
        <begin position="130"/>
        <end position="151"/>
    </location>
</feature>
<evidence type="ECO:0000256" key="6">
    <source>
        <dbReference type="ARBA" id="ARBA00022777"/>
    </source>
</evidence>
<dbReference type="Proteomes" id="UP001162156">
    <property type="component" value="Unassembled WGS sequence"/>
</dbReference>
<organism evidence="11 12">
    <name type="scientific">Rhamnusium bicolor</name>
    <dbReference type="NCBI Taxonomy" id="1586634"/>
    <lineage>
        <taxon>Eukaryota</taxon>
        <taxon>Metazoa</taxon>
        <taxon>Ecdysozoa</taxon>
        <taxon>Arthropoda</taxon>
        <taxon>Hexapoda</taxon>
        <taxon>Insecta</taxon>
        <taxon>Pterygota</taxon>
        <taxon>Neoptera</taxon>
        <taxon>Endopterygota</taxon>
        <taxon>Coleoptera</taxon>
        <taxon>Polyphaga</taxon>
        <taxon>Cucujiformia</taxon>
        <taxon>Chrysomeloidea</taxon>
        <taxon>Cerambycidae</taxon>
        <taxon>Lepturinae</taxon>
        <taxon>Rhagiini</taxon>
        <taxon>Rhamnusium</taxon>
    </lineage>
</organism>
<evidence type="ECO:0000313" key="12">
    <source>
        <dbReference type="Proteomes" id="UP001162156"/>
    </source>
</evidence>
<feature type="transmembrane region" description="Helical" evidence="10">
    <location>
        <begin position="49"/>
        <end position="67"/>
    </location>
</feature>
<evidence type="ECO:0000256" key="2">
    <source>
        <dbReference type="ARBA" id="ARBA00010794"/>
    </source>
</evidence>
<keyword evidence="9 10" id="KW-0472">Membrane</keyword>
<evidence type="ECO:0000313" key="11">
    <source>
        <dbReference type="EMBL" id="KAJ8965414.1"/>
    </source>
</evidence>
<reference evidence="11" key="1">
    <citation type="journal article" date="2023" name="Insect Mol. Biol.">
        <title>Genome sequencing provides insights into the evolution of gene families encoding plant cell wall-degrading enzymes in longhorned beetles.</title>
        <authorList>
            <person name="Shin N.R."/>
            <person name="Okamura Y."/>
            <person name="Kirsch R."/>
            <person name="Pauchet Y."/>
        </authorList>
    </citation>
    <scope>NUCLEOTIDE SEQUENCE</scope>
    <source>
        <strain evidence="11">RBIC_L_NR</strain>
    </source>
</reference>
<accession>A0AAV8ZMW4</accession>
<comment type="similarity">
    <text evidence="2">Belongs to the polyprenol kinase family.</text>
</comment>
<keyword evidence="4" id="KW-0808">Transferase</keyword>
<dbReference type="GO" id="GO:0005789">
    <property type="term" value="C:endoplasmic reticulum membrane"/>
    <property type="evidence" value="ECO:0007669"/>
    <property type="project" value="UniProtKB-SubCell"/>
</dbReference>
<keyword evidence="12" id="KW-1185">Reference proteome</keyword>
<dbReference type="PANTHER" id="PTHR13205:SF15">
    <property type="entry name" value="DOLICHOL KINASE"/>
    <property type="match status" value="1"/>
</dbReference>
<name>A0AAV8ZMW4_9CUCU</name>
<feature type="transmembrane region" description="Helical" evidence="10">
    <location>
        <begin position="79"/>
        <end position="96"/>
    </location>
</feature>
<evidence type="ECO:0000256" key="7">
    <source>
        <dbReference type="ARBA" id="ARBA00022824"/>
    </source>
</evidence>
<keyword evidence="6" id="KW-0418">Kinase</keyword>
<protein>
    <recommendedName>
        <fullName evidence="3">dolichol kinase</fullName>
        <ecNumber evidence="3">2.7.1.108</ecNumber>
    </recommendedName>
</protein>
<dbReference type="AlphaFoldDB" id="A0AAV8ZMW4"/>
<dbReference type="GO" id="GO:0004168">
    <property type="term" value="F:dolichol kinase activity"/>
    <property type="evidence" value="ECO:0007669"/>
    <property type="project" value="UniProtKB-EC"/>
</dbReference>
<feature type="transmembrane region" description="Helical" evidence="10">
    <location>
        <begin position="24"/>
        <end position="43"/>
    </location>
</feature>
<dbReference type="GO" id="GO:0043048">
    <property type="term" value="P:dolichyl monophosphate biosynthetic process"/>
    <property type="evidence" value="ECO:0007669"/>
    <property type="project" value="TreeGrafter"/>
</dbReference>
<evidence type="ECO:0000256" key="3">
    <source>
        <dbReference type="ARBA" id="ARBA00012132"/>
    </source>
</evidence>
<dbReference type="EMBL" id="JANEYF010001228">
    <property type="protein sequence ID" value="KAJ8965414.1"/>
    <property type="molecule type" value="Genomic_DNA"/>
</dbReference>
<dbReference type="EC" id="2.7.1.108" evidence="3"/>
<evidence type="ECO:0000256" key="5">
    <source>
        <dbReference type="ARBA" id="ARBA00022692"/>
    </source>
</evidence>
<evidence type="ECO:0000256" key="10">
    <source>
        <dbReference type="SAM" id="Phobius"/>
    </source>
</evidence>
<evidence type="ECO:0000256" key="1">
    <source>
        <dbReference type="ARBA" id="ARBA00004477"/>
    </source>
</evidence>
<comment type="caution">
    <text evidence="11">The sequence shown here is derived from an EMBL/GenBank/DDBJ whole genome shotgun (WGS) entry which is preliminary data.</text>
</comment>
<sequence>MPSETPGFLIINDFKTRPNAADGVWVLYLLPLSLIISTIKHPIIATPTYKLASLLSTGLLLTSAVIAVQKSKNQRLKIINTWTILVLLLTSVLFHVCFHKDWLFCVLSGVASTLIYFKIYIFVLSKFEECFTLGEAGLISQGVVIVIYIATINVMNSSQGSYKSNVQISTLIIQVGLLGIGTIAVMAYNFKIKSAKAFYITTFAVITLVILLPLHMLLNRSPVLWILNLIFSDLTLILRILYIPPLGPQLQDGFAVFSDEKDRGILALTPIYLLAGCSLPLWIHPSPCDVTDSAMFNLSPLLSGLLSVGLGDTAASIVGSNYGKHFWPDYLENVTFEQYRKLYFSVFVGSLVEARTTQVDNLVLPLIMYIMLI</sequence>
<feature type="transmembrane region" description="Helical" evidence="10">
    <location>
        <begin position="197"/>
        <end position="217"/>
    </location>
</feature>
<evidence type="ECO:0000256" key="4">
    <source>
        <dbReference type="ARBA" id="ARBA00022679"/>
    </source>
</evidence>
<feature type="transmembrane region" description="Helical" evidence="10">
    <location>
        <begin position="102"/>
        <end position="123"/>
    </location>
</feature>
<feature type="transmembrane region" description="Helical" evidence="10">
    <location>
        <begin position="223"/>
        <end position="243"/>
    </location>
</feature>